<feature type="disulfide bond" evidence="12">
    <location>
        <begin position="47"/>
        <end position="60"/>
    </location>
</feature>
<organism evidence="13 14">
    <name type="scientific">Syphacia muris</name>
    <dbReference type="NCBI Taxonomy" id="451379"/>
    <lineage>
        <taxon>Eukaryota</taxon>
        <taxon>Metazoa</taxon>
        <taxon>Ecdysozoa</taxon>
        <taxon>Nematoda</taxon>
        <taxon>Chromadorea</taxon>
        <taxon>Rhabditida</taxon>
        <taxon>Spirurina</taxon>
        <taxon>Oxyuridomorpha</taxon>
        <taxon>Oxyuroidea</taxon>
        <taxon>Oxyuridae</taxon>
        <taxon>Syphacia</taxon>
    </lineage>
</organism>
<evidence type="ECO:0000256" key="9">
    <source>
        <dbReference type="ARBA" id="ARBA00023128"/>
    </source>
</evidence>
<keyword evidence="6" id="KW-0679">Respiratory chain</keyword>
<evidence type="ECO:0000256" key="6">
    <source>
        <dbReference type="ARBA" id="ARBA00022660"/>
    </source>
</evidence>
<evidence type="ECO:0000256" key="2">
    <source>
        <dbReference type="ARBA" id="ARBA00004569"/>
    </source>
</evidence>
<evidence type="ECO:0000256" key="11">
    <source>
        <dbReference type="ARBA" id="ARBA00023157"/>
    </source>
</evidence>
<evidence type="ECO:0000256" key="7">
    <source>
        <dbReference type="ARBA" id="ARBA00022792"/>
    </source>
</evidence>
<name>A0A0N5AFU6_9BILA</name>
<keyword evidence="8" id="KW-0249">Electron transport</keyword>
<evidence type="ECO:0000256" key="12">
    <source>
        <dbReference type="PIRSR" id="PIRSR619342-50"/>
    </source>
</evidence>
<protein>
    <submittedName>
        <fullName evidence="14">NADH dehydrogenase [ubiquinone] iron-sulfur protein 5</fullName>
    </submittedName>
</protein>
<dbReference type="AlphaFoldDB" id="A0A0N5AFU6"/>
<keyword evidence="7" id="KW-0999">Mitochondrion inner membrane</keyword>
<dbReference type="Proteomes" id="UP000046393">
    <property type="component" value="Unplaced"/>
</dbReference>
<dbReference type="PANTHER" id="PTHR21268:SF2">
    <property type="entry name" value="NADH DEHYDROGENASE [UBIQUINONE] IRON-SULFUR PROTEIN 5"/>
    <property type="match status" value="1"/>
</dbReference>
<evidence type="ECO:0000256" key="5">
    <source>
        <dbReference type="ARBA" id="ARBA00022448"/>
    </source>
</evidence>
<sequence>MASNNKIPENYQVLAPILKTPLTDKFSVMLSQQGRPCGFFEGQFYRCMEAFGSKLGRLYCDLEHRDYVECLTNEKSKKRWQAIRNERRRKFWKGELDRAFLDDHPKPGEFEPDYFSWNRIN</sequence>
<comment type="function">
    <text evidence="1">Accessory subunit of the mitochondrial membrane respiratory chain NADH dehydrogenase (Complex I), that is believed not to be involved in catalysis. Complex I functions in the transfer of electrons from NADH to the respiratory chain. The immediate electron acceptor for the enzyme is believed to be ubiquinone.</text>
</comment>
<keyword evidence="5" id="KW-0813">Transport</keyword>
<evidence type="ECO:0000256" key="1">
    <source>
        <dbReference type="ARBA" id="ARBA00003195"/>
    </source>
</evidence>
<feature type="disulfide bond" evidence="12">
    <location>
        <begin position="37"/>
        <end position="70"/>
    </location>
</feature>
<dbReference type="WBParaSite" id="SMUV_0000316601-mRNA-1">
    <property type="protein sequence ID" value="SMUV_0000316601-mRNA-1"/>
    <property type="gene ID" value="SMUV_0000316601"/>
</dbReference>
<evidence type="ECO:0000256" key="4">
    <source>
        <dbReference type="ARBA" id="ARBA00007372"/>
    </source>
</evidence>
<evidence type="ECO:0000313" key="13">
    <source>
        <dbReference type="Proteomes" id="UP000046393"/>
    </source>
</evidence>
<keyword evidence="10" id="KW-0472">Membrane</keyword>
<evidence type="ECO:0000313" key="14">
    <source>
        <dbReference type="WBParaSite" id="SMUV_0000316601-mRNA-1"/>
    </source>
</evidence>
<keyword evidence="9" id="KW-0496">Mitochondrion</keyword>
<accession>A0A0N5AFU6</accession>
<dbReference type="STRING" id="451379.A0A0N5AFU6"/>
<reference evidence="14" key="1">
    <citation type="submission" date="2017-02" db="UniProtKB">
        <authorList>
            <consortium name="WormBaseParasite"/>
        </authorList>
    </citation>
    <scope>IDENTIFICATION</scope>
</reference>
<evidence type="ECO:0000256" key="8">
    <source>
        <dbReference type="ARBA" id="ARBA00022982"/>
    </source>
</evidence>
<dbReference type="GO" id="GO:0005743">
    <property type="term" value="C:mitochondrial inner membrane"/>
    <property type="evidence" value="ECO:0007669"/>
    <property type="project" value="UniProtKB-SubCell"/>
</dbReference>
<comment type="subcellular location">
    <subcellularLocation>
        <location evidence="3">Mitochondrion inner membrane</location>
        <topology evidence="3">Peripheral membrane protein</topology>
    </subcellularLocation>
    <subcellularLocation>
        <location evidence="2">Mitochondrion intermembrane space</location>
    </subcellularLocation>
</comment>
<proteinExistence type="inferred from homology"/>
<evidence type="ECO:0000256" key="10">
    <source>
        <dbReference type="ARBA" id="ARBA00023136"/>
    </source>
</evidence>
<keyword evidence="11 12" id="KW-1015">Disulfide bond</keyword>
<keyword evidence="13" id="KW-1185">Reference proteome</keyword>
<comment type="similarity">
    <text evidence="4">Belongs to the complex I NDUFS5 subunit family.</text>
</comment>
<dbReference type="GO" id="GO:0005758">
    <property type="term" value="C:mitochondrial intermembrane space"/>
    <property type="evidence" value="ECO:0007669"/>
    <property type="project" value="UniProtKB-SubCell"/>
</dbReference>
<dbReference type="InterPro" id="IPR019342">
    <property type="entry name" value="NADH_UbQ_OxRdtase_FeS-su5"/>
</dbReference>
<dbReference type="Pfam" id="PF10200">
    <property type="entry name" value="Ndufs5"/>
    <property type="match status" value="1"/>
</dbReference>
<dbReference type="PANTHER" id="PTHR21268">
    <property type="entry name" value="NADH DEHYDROGENASE [UBIQUINONE] IRON-SULFUR PROTEIN 5"/>
    <property type="match status" value="1"/>
</dbReference>
<evidence type="ECO:0000256" key="3">
    <source>
        <dbReference type="ARBA" id="ARBA00004637"/>
    </source>
</evidence>